<dbReference type="Proteomes" id="UP000241890">
    <property type="component" value="Unassembled WGS sequence"/>
</dbReference>
<dbReference type="GO" id="GO:0000922">
    <property type="term" value="C:spindle pole"/>
    <property type="evidence" value="ECO:0007669"/>
    <property type="project" value="TreeGrafter"/>
</dbReference>
<dbReference type="PROSITE" id="PS50021">
    <property type="entry name" value="CH"/>
    <property type="match status" value="2"/>
</dbReference>
<dbReference type="GO" id="GO:0051295">
    <property type="term" value="P:establishment of meiotic spindle localization"/>
    <property type="evidence" value="ECO:0007669"/>
    <property type="project" value="TreeGrafter"/>
</dbReference>
<dbReference type="CDD" id="cd21223">
    <property type="entry name" value="CH_ASPM_rpt1"/>
    <property type="match status" value="1"/>
</dbReference>
<dbReference type="InterPro" id="IPR001715">
    <property type="entry name" value="CH_dom"/>
</dbReference>
<dbReference type="InterPro" id="IPR036872">
    <property type="entry name" value="CH_dom_sf"/>
</dbReference>
<dbReference type="EMBL" id="BEYU01000020">
    <property type="protein sequence ID" value="GBG26415.1"/>
    <property type="molecule type" value="Genomic_DNA"/>
</dbReference>
<keyword evidence="8" id="KW-1185">Reference proteome</keyword>
<proteinExistence type="predicted"/>
<dbReference type="SUPFAM" id="SSF52540">
    <property type="entry name" value="P-loop containing nucleoside triphosphate hydrolases"/>
    <property type="match status" value="2"/>
</dbReference>
<dbReference type="GO" id="GO:0007051">
    <property type="term" value="P:spindle organization"/>
    <property type="evidence" value="ECO:0007669"/>
    <property type="project" value="TreeGrafter"/>
</dbReference>
<dbReference type="PANTHER" id="PTHR22706">
    <property type="entry name" value="ASSEMBLY FACTOR FOR SPINDLE MICROTUBULES"/>
    <property type="match status" value="1"/>
</dbReference>
<evidence type="ECO:0000256" key="1">
    <source>
        <dbReference type="ARBA" id="ARBA00004496"/>
    </source>
</evidence>
<dbReference type="SMART" id="SM00015">
    <property type="entry name" value="IQ"/>
    <property type="match status" value="40"/>
</dbReference>
<reference evidence="7 8" key="1">
    <citation type="submission" date="2017-12" db="EMBL/GenBank/DDBJ databases">
        <title>Sequencing, de novo assembly and annotation of complete genome of a new Thraustochytrid species, strain FCC1311.</title>
        <authorList>
            <person name="Sedici K."/>
            <person name="Godart F."/>
            <person name="Aiese Cigliano R."/>
            <person name="Sanseverino W."/>
            <person name="Barakat M."/>
            <person name="Ortet P."/>
            <person name="Marechal E."/>
            <person name="Cagnac O."/>
            <person name="Amato A."/>
        </authorList>
    </citation>
    <scope>NUCLEOTIDE SEQUENCE [LARGE SCALE GENOMIC DNA]</scope>
</reference>
<feature type="compositionally biased region" description="Low complexity" evidence="5">
    <location>
        <begin position="261"/>
        <end position="270"/>
    </location>
</feature>
<feature type="domain" description="Calponin-homology (CH)" evidence="6">
    <location>
        <begin position="507"/>
        <end position="660"/>
    </location>
</feature>
<evidence type="ECO:0000256" key="3">
    <source>
        <dbReference type="ARBA" id="ARBA00022737"/>
    </source>
</evidence>
<dbReference type="InterPro" id="IPR051185">
    <property type="entry name" value="ASPM"/>
</dbReference>
<feature type="region of interest" description="Disordered" evidence="5">
    <location>
        <begin position="2222"/>
        <end position="2243"/>
    </location>
</feature>
<gene>
    <name evidence="7" type="ORF">FCC1311_026362</name>
</gene>
<dbReference type="Pfam" id="PF00612">
    <property type="entry name" value="IQ"/>
    <property type="match status" value="3"/>
</dbReference>
<dbReference type="SMART" id="SM00033">
    <property type="entry name" value="CH"/>
    <property type="match status" value="2"/>
</dbReference>
<keyword evidence="3" id="KW-0677">Repeat</keyword>
<dbReference type="GO" id="GO:0000278">
    <property type="term" value="P:mitotic cell cycle"/>
    <property type="evidence" value="ECO:0007669"/>
    <property type="project" value="TreeGrafter"/>
</dbReference>
<name>A0A2R5G7A7_9STRA</name>
<evidence type="ECO:0000256" key="2">
    <source>
        <dbReference type="ARBA" id="ARBA00022490"/>
    </source>
</evidence>
<accession>A0A2R5G7A7</accession>
<sequence length="2262" mass="257204">MSKGTAFEIQWTPPPAVRVLDEESQELSEFGLDEEPENFDIAIRGEDESKHAAGNEPTRVEVVLQNVQQQSMLDFGSRNVLESSDAEPYVGEFVLRNNATELVAVRAERFSTRNGFEILDASGGEALYEIPPESTAICSIAWRPASAGGVRQSISFSLLNAQRRRIRVGAFVCGVAKTADNKKLRLGGKPRAARHASTGGGPKPLHRFKGTENSSRGVNKAPLGVSDKANRPHNSLARTNADRDANVSKPALTGSKSRTTSQSARPAASLRLRRQPNAQKSTTLTNVGHRDLKMRQVSYDERWMEKQEKGFAAWLNFVMDPEMSDVSEEAQTEAVPRLALAELARKQRHAALQRRAFVVMHSPEMEATSLQIDREIASGGISIRADRDMFKDLGLRRMVLDMLFCYQDAWLRIGLDTVLGGHTLQHHAARRSMKRFATTYFLGDPELDEEYRATKKGLFDENPEYKQEMRRRTLRRFLKLVIFLDRAKQASLIDHPSCLFRVDSPIKSSADMLINFAKEFLAGEGNVLRHLQNSCAYTLHHEQRKLDEFDFRVTNLAVDLRDGLRLSRAVELLTDNRDRTLSELMRAPAVSRLQKLHNTDVALKELERQGVSLVFSHNTAAGLARAQMPVKPETISNRDIVDGDRRKTLALLWKMILKWKLDGVLPEEALCDETSRVRTMHGKTASRIMAKSEELAKHHKMQVRAQRGEATAEENQETEHTEAAMDVLLRWCQSICAHHGMRVANFTTSMASGRALCLLIHHYHPGLLPRESIRETTVDVCRARHPESYAADLDWAVHNVQDMPRSEYRRSLENERANFQLVNECATALGSVPVLLPQFDSENVPEEKMMLLFVTYLSSRLLVSRDEIAAATRIQAVWRQHYRGRYLRELGERSLDAALVIQKYTRGLLARQFLRKDRMARKLQAFARGYPMRLAYCDLRDAAITLQAFFRCRATYEIYNAVLSMIVQVQAVVRRHQACIRTRTLRAKETAAVAIQAFVRGHNQRMNLLYEMSAAVTIQSLVRGFLDRRWQQRSKIAVVHMQAFVRGSVLVRRGFLTLKDHAIAMQALSRGVARYHMTRYTMLQEKTIVLQNAMRAYFARKRFAAAEDACIKVQAFLRMALAQTHYQEMTRAAITIQACVRQDRIRGMYRFVRESIIEIQAAWRGCQIRDITRVQSLARRHRACCQVALTRRRIVKVQSLARAWAARHALAKQTTAAVKLESVLRMHVIRTQFLYIRTATVRIQSWVRKCAAVHNLHQAQDAAIQLQAMARMWRASHMLLIQRNAALRVESQAQRAFDEKFAQAVQVQAGVRALLARKEFLTKRNAAIAVQSSVRAHQAQQHLLRARKVAIFCQSNARRLQTRRACASKLAQIVQAQAAARTLLERKRFLRERKSIVTVQSLFRARVAQQTLLKAKRAAVFAQAHARRMNAQREFSAKVACVTKTQAFTRAALGRMQYLRTRAAVVKLQSIARTQQATRLAEQHRCAVLTIQSLARGICARSAADARRAAVVEVQAFARTVLARVCFLRTRAAVIKLQSVSRTQQATRLAQQHRCAIVTIQSFARGICARTAAKSRRVAILEVQAFARTALERMQFLRIRTAVIKLQSIARTQQATRLAEQHRYAIVTIQSLARGICARAAANSRRAAILKLQALARRVRAEEELRNAKLAAVTVQTAFRASQARSKLAVSRHAGTVIQAVARMWICQRELAEQRQACNKIQTAWRRHAAQQHFSRIRTSTVKIQAFFRAFEMREIWLVVRRSTVTVQSCARMWAEQSRYKMQRQSALQVQAAWRGRAVRKHIALQHACATRLQAWTRAVQATNAFRATVDKATLIQAAFRGASARNDLRLQHAAATKISSCGRMAVARMEFQRSLRQIIMAQAAVRRLQARVVSCKRRQAVVRIQSLWRRSLVLQRLAVERRAVVCLQALSRGAAARRQVAATRRAVVVMQSLGRMILARRVAMERQRAVVKTQAICRDITLAQSWVRMRQARRRFVSQSDAACKIQCFAKKYCLAHLAQMRGFCKLQAIYRGWKVRAARSKELARIQRRLAAARAKATDDMTLGARTKSALTWLLESKNLGAIRNACETLQVSTRYPTMAEAFLDSTASDVLFALVHSCNRSLPHMKLLEIALQILLQVAKQDRPRNYERLFANKEASASSILDLMQMFRDQVRIFAKALALLDYFCSDSSRAINYIVDNHELQRRLQQIEHILRRKCDINKQHRPGRPGPAQSERVKKEQLEVRQHAKLRRLLDELDEY</sequence>
<dbReference type="InterPro" id="IPR027417">
    <property type="entry name" value="P-loop_NTPase"/>
</dbReference>
<dbReference type="Pfam" id="PF00307">
    <property type="entry name" value="CH"/>
    <property type="match status" value="1"/>
</dbReference>
<evidence type="ECO:0000313" key="8">
    <source>
        <dbReference type="Proteomes" id="UP000241890"/>
    </source>
</evidence>
<evidence type="ECO:0000259" key="6">
    <source>
        <dbReference type="PROSITE" id="PS50021"/>
    </source>
</evidence>
<keyword evidence="4" id="KW-0112">Calmodulin-binding</keyword>
<dbReference type="SUPFAM" id="SSF47576">
    <property type="entry name" value="Calponin-homology domain, CH-domain"/>
    <property type="match status" value="1"/>
</dbReference>
<dbReference type="GO" id="GO:0005516">
    <property type="term" value="F:calmodulin binding"/>
    <property type="evidence" value="ECO:0007669"/>
    <property type="project" value="UniProtKB-KW"/>
</dbReference>
<evidence type="ECO:0000256" key="4">
    <source>
        <dbReference type="ARBA" id="ARBA00022860"/>
    </source>
</evidence>
<comment type="caution">
    <text evidence="7">The sequence shown here is derived from an EMBL/GenBank/DDBJ whole genome shotgun (WGS) entry which is preliminary data.</text>
</comment>
<dbReference type="InParanoid" id="A0A2R5G7A7"/>
<comment type="subcellular location">
    <subcellularLocation>
        <location evidence="1">Cytoplasm</location>
    </subcellularLocation>
</comment>
<feature type="compositionally biased region" description="Basic residues" evidence="5">
    <location>
        <begin position="184"/>
        <end position="194"/>
    </location>
</feature>
<dbReference type="GO" id="GO:0005737">
    <property type="term" value="C:cytoplasm"/>
    <property type="evidence" value="ECO:0007669"/>
    <property type="project" value="UniProtKB-SubCell"/>
</dbReference>
<keyword evidence="2" id="KW-0963">Cytoplasm</keyword>
<organism evidence="7 8">
    <name type="scientific">Hondaea fermentalgiana</name>
    <dbReference type="NCBI Taxonomy" id="2315210"/>
    <lineage>
        <taxon>Eukaryota</taxon>
        <taxon>Sar</taxon>
        <taxon>Stramenopiles</taxon>
        <taxon>Bigyra</taxon>
        <taxon>Labyrinthulomycetes</taxon>
        <taxon>Thraustochytrida</taxon>
        <taxon>Thraustochytriidae</taxon>
        <taxon>Hondaea</taxon>
    </lineage>
</organism>
<feature type="compositionally biased region" description="Polar residues" evidence="5">
    <location>
        <begin position="277"/>
        <end position="286"/>
    </location>
</feature>
<dbReference type="PROSITE" id="PS50096">
    <property type="entry name" value="IQ"/>
    <property type="match status" value="19"/>
</dbReference>
<protein>
    <submittedName>
        <fullName evidence="7">Abnormal spindle-like microcephaly-associated protein-like</fullName>
    </submittedName>
</protein>
<dbReference type="Gene3D" id="1.20.5.190">
    <property type="match status" value="11"/>
</dbReference>
<dbReference type="InterPro" id="IPR000048">
    <property type="entry name" value="IQ_motif_EF-hand-BS"/>
</dbReference>
<feature type="domain" description="Calponin-homology (CH)" evidence="6">
    <location>
        <begin position="722"/>
        <end position="865"/>
    </location>
</feature>
<evidence type="ECO:0000313" key="7">
    <source>
        <dbReference type="EMBL" id="GBG26415.1"/>
    </source>
</evidence>
<dbReference type="Gene3D" id="1.10.418.10">
    <property type="entry name" value="Calponin-like domain"/>
    <property type="match status" value="2"/>
</dbReference>
<evidence type="ECO:0000256" key="5">
    <source>
        <dbReference type="SAM" id="MobiDB-lite"/>
    </source>
</evidence>
<feature type="region of interest" description="Disordered" evidence="5">
    <location>
        <begin position="184"/>
        <end position="289"/>
    </location>
</feature>
<dbReference type="OrthoDB" id="2148418at2759"/>
<dbReference type="PANTHER" id="PTHR22706:SF1">
    <property type="entry name" value="ASSEMBLY FACTOR FOR SPINDLE MICROTUBULES"/>
    <property type="match status" value="1"/>
</dbReference>
<dbReference type="CDD" id="cd21224">
    <property type="entry name" value="CH_ASPM_rpt2"/>
    <property type="match status" value="1"/>
</dbReference>